<evidence type="ECO:0000313" key="3">
    <source>
        <dbReference type="Proteomes" id="UP000623467"/>
    </source>
</evidence>
<organism evidence="2 3">
    <name type="scientific">Mycena sanguinolenta</name>
    <dbReference type="NCBI Taxonomy" id="230812"/>
    <lineage>
        <taxon>Eukaryota</taxon>
        <taxon>Fungi</taxon>
        <taxon>Dikarya</taxon>
        <taxon>Basidiomycota</taxon>
        <taxon>Agaricomycotina</taxon>
        <taxon>Agaricomycetes</taxon>
        <taxon>Agaricomycetidae</taxon>
        <taxon>Agaricales</taxon>
        <taxon>Marasmiineae</taxon>
        <taxon>Mycenaceae</taxon>
        <taxon>Mycena</taxon>
    </lineage>
</organism>
<feature type="region of interest" description="Disordered" evidence="1">
    <location>
        <begin position="191"/>
        <end position="236"/>
    </location>
</feature>
<evidence type="ECO:0000313" key="2">
    <source>
        <dbReference type="EMBL" id="KAF7377205.1"/>
    </source>
</evidence>
<reference evidence="2" key="1">
    <citation type="submission" date="2020-05" db="EMBL/GenBank/DDBJ databases">
        <title>Mycena genomes resolve the evolution of fungal bioluminescence.</title>
        <authorList>
            <person name="Tsai I.J."/>
        </authorList>
    </citation>
    <scope>NUCLEOTIDE SEQUENCE</scope>
    <source>
        <strain evidence="2">160909Yilan</strain>
    </source>
</reference>
<dbReference type="OrthoDB" id="2947226at2759"/>
<keyword evidence="3" id="KW-1185">Reference proteome</keyword>
<comment type="caution">
    <text evidence="2">The sequence shown here is derived from an EMBL/GenBank/DDBJ whole genome shotgun (WGS) entry which is preliminary data.</text>
</comment>
<proteinExistence type="predicted"/>
<accession>A0A8H6ZDU7</accession>
<dbReference type="EMBL" id="JACAZH010000001">
    <property type="protein sequence ID" value="KAF7377205.1"/>
    <property type="molecule type" value="Genomic_DNA"/>
</dbReference>
<protein>
    <submittedName>
        <fullName evidence="2">Uncharacterized protein</fullName>
    </submittedName>
</protein>
<evidence type="ECO:0000256" key="1">
    <source>
        <dbReference type="SAM" id="MobiDB-lite"/>
    </source>
</evidence>
<dbReference type="Proteomes" id="UP000623467">
    <property type="component" value="Unassembled WGS sequence"/>
</dbReference>
<gene>
    <name evidence="2" type="ORF">MSAN_00140200</name>
</gene>
<feature type="region of interest" description="Disordered" evidence="1">
    <location>
        <begin position="106"/>
        <end position="171"/>
    </location>
</feature>
<dbReference type="AlphaFoldDB" id="A0A8H6ZDU7"/>
<sequence length="236" mass="26623">MPVLTRRDDETTFSILPTKNIKFDFNAQHDCFSAKCEASGIRAIMQERVESDKTENFIVHTQLDRFILNMNSFHNPHLVRATISRDLWAPVPLFDNRKAKHDEFSARLRNTRASKAAKRQETVARKRARPTASASDADVQLQPPRKRGRRGRPAELTSRSSQPRRRTMNPTMVSAFHGGIIQVGLAPGRSRRTITRTRRALEADAIEGEESSSVGNNSSEDTDSDAEFNSGDDFIE</sequence>
<name>A0A8H6ZDU7_9AGAR</name>